<protein>
    <recommendedName>
        <fullName evidence="3">Flagellar hook-length control protein FliK</fullName>
    </recommendedName>
</protein>
<dbReference type="RefSeq" id="WP_307191223.1">
    <property type="nucleotide sequence ID" value="NZ_JAUSUN010000003.1"/>
</dbReference>
<proteinExistence type="predicted"/>
<organism evidence="1 2">
    <name type="scientific">Mesobacillus stamsii</name>
    <dbReference type="NCBI Taxonomy" id="225347"/>
    <lineage>
        <taxon>Bacteria</taxon>
        <taxon>Bacillati</taxon>
        <taxon>Bacillota</taxon>
        <taxon>Bacilli</taxon>
        <taxon>Bacillales</taxon>
        <taxon>Bacillaceae</taxon>
        <taxon>Mesobacillus</taxon>
    </lineage>
</organism>
<sequence>METGKLKSLFTEKTAKQTQMTEFRPGQLINGKIIKLYPEHIAEVLIGSQKVVAQLEVPLSANERYWFQVQPGEGKIHLKLISSSANEKDQHGSMTRILSELGLQPTKENLDLVRFFIKEQLPVNGELLKLSSEWLKTVESRTAGQDAIKMLLTRGMPVTKTVFEALYTTTKEQSLVMLMEQLGKSLEAAEETETVASLKKLLDEMLPANRNSSSAAVLNHLASIWLGSNGKRSEAALDLLQQYGAIPVKSSENNVLQQLVSILQNLDGTEENLPEGWRFVKTVLTLIEKGNGASARQLMASFSPKTPFSVDVVADSLAFIFDRTNGKDTNLQTGLLAFKQLLSHSNVSDSLPLLLAGEADWGQAGLKLLEAAGKQQQASIGALRAQLVAEAAVHAEPALALQEEGISLLSDTKIKGFLSALGLSFEHHLSEVLKGGEQGKVQVPDTLKSLTLRLLHEDPPLAVKEAAEPLVNKLTGFQLLSQESGPIQQLVVQVPFIQGGKTSELSMQWSGKRTENGKIDADFCRVLFYLNLQHLDDIIIDMQVQNRVMSIQVFNDHPELKKLAEQMTPVLKNKLTKLNYQLSAVHFHMPGQGKVERTERSLAKLYEQNEYNGVDIKI</sequence>
<reference evidence="1 2" key="1">
    <citation type="submission" date="2023-07" db="EMBL/GenBank/DDBJ databases">
        <title>Genomic Encyclopedia of Type Strains, Phase IV (KMG-IV): sequencing the most valuable type-strain genomes for metagenomic binning, comparative biology and taxonomic classification.</title>
        <authorList>
            <person name="Goeker M."/>
        </authorList>
    </citation>
    <scope>NUCLEOTIDE SEQUENCE [LARGE SCALE GENOMIC DNA]</scope>
    <source>
        <strain evidence="1 2">DSM 19598</strain>
    </source>
</reference>
<accession>A0ABU0FT73</accession>
<comment type="caution">
    <text evidence="1">The sequence shown here is derived from an EMBL/GenBank/DDBJ whole genome shotgun (WGS) entry which is preliminary data.</text>
</comment>
<evidence type="ECO:0000313" key="1">
    <source>
        <dbReference type="EMBL" id="MDQ0412524.1"/>
    </source>
</evidence>
<name>A0ABU0FT73_9BACI</name>
<keyword evidence="2" id="KW-1185">Reference proteome</keyword>
<evidence type="ECO:0008006" key="3">
    <source>
        <dbReference type="Google" id="ProtNLM"/>
    </source>
</evidence>
<gene>
    <name evidence="1" type="ORF">J2S25_000704</name>
</gene>
<dbReference type="EMBL" id="JAUSUN010000003">
    <property type="protein sequence ID" value="MDQ0412524.1"/>
    <property type="molecule type" value="Genomic_DNA"/>
</dbReference>
<evidence type="ECO:0000313" key="2">
    <source>
        <dbReference type="Proteomes" id="UP001242313"/>
    </source>
</evidence>
<dbReference type="Proteomes" id="UP001242313">
    <property type="component" value="Unassembled WGS sequence"/>
</dbReference>